<dbReference type="InterPro" id="IPR029358">
    <property type="entry name" value="CFAP96"/>
</dbReference>
<name>A0A7G2CNL7_9TRYP</name>
<evidence type="ECO:0000256" key="2">
    <source>
        <dbReference type="ARBA" id="ARBA00022490"/>
    </source>
</evidence>
<evidence type="ECO:0000256" key="1">
    <source>
        <dbReference type="ARBA" id="ARBA00004300"/>
    </source>
</evidence>
<keyword evidence="8" id="KW-1185">Reference proteome</keyword>
<keyword evidence="3" id="KW-0206">Cytoskeleton</keyword>
<evidence type="ECO:0000313" key="7">
    <source>
        <dbReference type="EMBL" id="CAD2220531.1"/>
    </source>
</evidence>
<feature type="region of interest" description="Disordered" evidence="6">
    <location>
        <begin position="166"/>
        <end position="233"/>
    </location>
</feature>
<protein>
    <recommendedName>
        <fullName evidence="5">Cilia-and flagella-associated protein 96</fullName>
    </recommendedName>
</protein>
<dbReference type="Proteomes" id="UP000515908">
    <property type="component" value="Chromosome 17"/>
</dbReference>
<dbReference type="Pfam" id="PF15239">
    <property type="entry name" value="CFAP96-like"/>
    <property type="match status" value="1"/>
</dbReference>
<comment type="subcellular location">
    <subcellularLocation>
        <location evidence="1">Cytoplasm</location>
        <location evidence="1">Cytoskeleton</location>
        <location evidence="1">Microtubule organizing center</location>
        <location evidence="1">Centrosome</location>
    </subcellularLocation>
</comment>
<keyword evidence="2" id="KW-0963">Cytoplasm</keyword>
<sequence>MFSPPVYVSVGDDYEKRIKNEEQKKVGDKPFKVTARKHPHTNDSTFSPFVSLNAGDPYKSTGFDGPFRSSSKNSKEGSTKANPVPFRPSGGSKKSSGKGDYYGTFSEGNPYKHETELPPVKNASTRRGPEPRNFVVNRPKKGTYGYAGTTIGNGEELKYVHDPYEGTQRREALERKAAASRNMGAPFKATVHRQDTFDESEHGYSKVYSLSKPLPPKKTPKSEPKPVVATPWMPGGALRKEITQFPEYMEDPVDLKEKKMKEERLNQERYNAWKPAGNHRNDYVYTKPVPYDPPMVN</sequence>
<organism evidence="7 8">
    <name type="scientific">Angomonas deanei</name>
    <dbReference type="NCBI Taxonomy" id="59799"/>
    <lineage>
        <taxon>Eukaryota</taxon>
        <taxon>Discoba</taxon>
        <taxon>Euglenozoa</taxon>
        <taxon>Kinetoplastea</taxon>
        <taxon>Metakinetoplastina</taxon>
        <taxon>Trypanosomatida</taxon>
        <taxon>Trypanosomatidae</taxon>
        <taxon>Strigomonadinae</taxon>
        <taxon>Angomonas</taxon>
    </lineage>
</organism>
<evidence type="ECO:0000256" key="4">
    <source>
        <dbReference type="ARBA" id="ARBA00035656"/>
    </source>
</evidence>
<feature type="compositionally biased region" description="Basic and acidic residues" evidence="6">
    <location>
        <begin position="192"/>
        <end position="204"/>
    </location>
</feature>
<feature type="compositionally biased region" description="Basic and acidic residues" evidence="6">
    <location>
        <begin position="13"/>
        <end position="31"/>
    </location>
</feature>
<accession>A0A7G2CNL7</accession>
<evidence type="ECO:0000256" key="5">
    <source>
        <dbReference type="ARBA" id="ARBA00035693"/>
    </source>
</evidence>
<comment type="similarity">
    <text evidence="4">Belongs to the CFAP96 family.</text>
</comment>
<feature type="region of interest" description="Disordered" evidence="6">
    <location>
        <begin position="1"/>
        <end position="151"/>
    </location>
</feature>
<dbReference type="OrthoDB" id="283553at2759"/>
<proteinExistence type="inferred from homology"/>
<dbReference type="PANTHER" id="PTHR31144:SF1">
    <property type="entry name" value="UPF0602 PROTEIN C4ORF47"/>
    <property type="match status" value="1"/>
</dbReference>
<evidence type="ECO:0000313" key="8">
    <source>
        <dbReference type="Proteomes" id="UP000515908"/>
    </source>
</evidence>
<dbReference type="PANTHER" id="PTHR31144">
    <property type="entry name" value="UPF0602 PROTEIN C4ORF47"/>
    <property type="match status" value="1"/>
</dbReference>
<evidence type="ECO:0000256" key="3">
    <source>
        <dbReference type="ARBA" id="ARBA00023212"/>
    </source>
</evidence>
<feature type="compositionally biased region" description="Basic and acidic residues" evidence="6">
    <location>
        <begin position="166"/>
        <end position="177"/>
    </location>
</feature>
<dbReference type="AlphaFoldDB" id="A0A7G2CNL7"/>
<reference evidence="7 8" key="1">
    <citation type="submission" date="2020-08" db="EMBL/GenBank/DDBJ databases">
        <authorList>
            <person name="Newling K."/>
            <person name="Davey J."/>
            <person name="Forrester S."/>
        </authorList>
    </citation>
    <scope>NUCLEOTIDE SEQUENCE [LARGE SCALE GENOMIC DNA]</scope>
    <source>
        <strain evidence="8">Crithidia deanei Carvalho (ATCC PRA-265)</strain>
    </source>
</reference>
<dbReference type="EMBL" id="LR877161">
    <property type="protein sequence ID" value="CAD2220531.1"/>
    <property type="molecule type" value="Genomic_DNA"/>
</dbReference>
<dbReference type="VEuPathDB" id="TriTrypDB:ADEAN_000805300"/>
<dbReference type="GO" id="GO:0005881">
    <property type="term" value="C:cytoplasmic microtubule"/>
    <property type="evidence" value="ECO:0007669"/>
    <property type="project" value="TreeGrafter"/>
</dbReference>
<dbReference type="GO" id="GO:0005813">
    <property type="term" value="C:centrosome"/>
    <property type="evidence" value="ECO:0007669"/>
    <property type="project" value="UniProtKB-SubCell"/>
</dbReference>
<feature type="region of interest" description="Disordered" evidence="6">
    <location>
        <begin position="271"/>
        <end position="297"/>
    </location>
</feature>
<gene>
    <name evidence="7" type="ORF">ADEAN_000805300</name>
</gene>
<evidence type="ECO:0000256" key="6">
    <source>
        <dbReference type="SAM" id="MobiDB-lite"/>
    </source>
</evidence>